<keyword evidence="2" id="KW-0255">Endonuclease</keyword>
<feature type="domain" description="HNH endonuclease 5" evidence="1">
    <location>
        <begin position="4"/>
        <end position="56"/>
    </location>
</feature>
<reference evidence="2 3" key="1">
    <citation type="submission" date="2018-07" db="EMBL/GenBank/DDBJ databases">
        <title>Chitinophaga K2CV101002-2 sp. nov., isolated from a monsoon evergreen broad-leaved forest soil.</title>
        <authorList>
            <person name="Lv Y."/>
        </authorList>
    </citation>
    <scope>NUCLEOTIDE SEQUENCE [LARGE SCALE GENOMIC DNA]</scope>
    <source>
        <strain evidence="2 3">GDMCC 1.1288</strain>
    </source>
</reference>
<dbReference type="Proteomes" id="UP000260644">
    <property type="component" value="Unassembled WGS sequence"/>
</dbReference>
<evidence type="ECO:0000313" key="2">
    <source>
        <dbReference type="EMBL" id="RFS26757.1"/>
    </source>
</evidence>
<dbReference type="RefSeq" id="WP_116973948.1">
    <property type="nucleotide sequence ID" value="NZ_QPMM01000001.1"/>
</dbReference>
<keyword evidence="2" id="KW-0378">Hydrolase</keyword>
<keyword evidence="3" id="KW-1185">Reference proteome</keyword>
<dbReference type="OrthoDB" id="674231at2"/>
<dbReference type="GO" id="GO:0004519">
    <property type="term" value="F:endonuclease activity"/>
    <property type="evidence" value="ECO:0007669"/>
    <property type="project" value="UniProtKB-KW"/>
</dbReference>
<dbReference type="AlphaFoldDB" id="A0A3E1YHB1"/>
<protein>
    <submittedName>
        <fullName evidence="2">HNH endonuclease</fullName>
    </submittedName>
</protein>
<dbReference type="InterPro" id="IPR029471">
    <property type="entry name" value="HNH_5"/>
</dbReference>
<dbReference type="Pfam" id="PF14279">
    <property type="entry name" value="HNH_5"/>
    <property type="match status" value="1"/>
</dbReference>
<name>A0A3E1YHB1_9BACT</name>
<sequence>MKHCYNCGILLTDSNKSFEHIINNCIGGKLKSDLLLCSKCNSDFGNSIDVALEKQLRAYGFLLNIPLDRNEYRGRIKLMSQSGQIKYVGPGLVPHDQIKISEKEKNIAHFFVEPTIYNKMIQKKIREIKEKYKVEYKESIVEPTKEKYYIVSDEEDQIGDLWIGGKDCDRSIVKICLNYYLHRGYPDCYCVNAKNFVSGISNNKIAFYYYPTNEIIHQLGPDEVSHIIHIRGSREIGVLYAYIELFNMRNMIVFFDLNYNGDDIIDTYCHDVIKSEDLNKSINLRLLKHHLESLPYDSAKMVIRQDLRHERLMSIIQNRQLTKR</sequence>
<proteinExistence type="predicted"/>
<organism evidence="2 3">
    <name type="scientific">Chitinophaga silvatica</name>
    <dbReference type="NCBI Taxonomy" id="2282649"/>
    <lineage>
        <taxon>Bacteria</taxon>
        <taxon>Pseudomonadati</taxon>
        <taxon>Bacteroidota</taxon>
        <taxon>Chitinophagia</taxon>
        <taxon>Chitinophagales</taxon>
        <taxon>Chitinophagaceae</taxon>
        <taxon>Chitinophaga</taxon>
    </lineage>
</organism>
<dbReference type="EMBL" id="QPMM01000001">
    <property type="protein sequence ID" value="RFS26757.1"/>
    <property type="molecule type" value="Genomic_DNA"/>
</dbReference>
<evidence type="ECO:0000313" key="3">
    <source>
        <dbReference type="Proteomes" id="UP000260644"/>
    </source>
</evidence>
<evidence type="ECO:0000259" key="1">
    <source>
        <dbReference type="Pfam" id="PF14279"/>
    </source>
</evidence>
<gene>
    <name evidence="2" type="ORF">DVR12_02940</name>
</gene>
<accession>A0A3E1YHB1</accession>
<comment type="caution">
    <text evidence="2">The sequence shown here is derived from an EMBL/GenBank/DDBJ whole genome shotgun (WGS) entry which is preliminary data.</text>
</comment>
<keyword evidence="2" id="KW-0540">Nuclease</keyword>